<dbReference type="Gene3D" id="3.10.100.10">
    <property type="entry name" value="Mannose-Binding Protein A, subunit A"/>
    <property type="match status" value="1"/>
</dbReference>
<dbReference type="EMBL" id="MRZV01000291">
    <property type="protein sequence ID" value="PIK53328.1"/>
    <property type="molecule type" value="Genomic_DNA"/>
</dbReference>
<dbReference type="AlphaFoldDB" id="A0A2G8KZA7"/>
<dbReference type="PROSITE" id="PS50041">
    <property type="entry name" value="C_TYPE_LECTIN_2"/>
    <property type="match status" value="1"/>
</dbReference>
<accession>A0A2G8KZA7</accession>
<dbReference type="InterPro" id="IPR050111">
    <property type="entry name" value="C-type_lectin/snaclec_domain"/>
</dbReference>
<organism evidence="2 3">
    <name type="scientific">Stichopus japonicus</name>
    <name type="common">Sea cucumber</name>
    <dbReference type="NCBI Taxonomy" id="307972"/>
    <lineage>
        <taxon>Eukaryota</taxon>
        <taxon>Metazoa</taxon>
        <taxon>Echinodermata</taxon>
        <taxon>Eleutherozoa</taxon>
        <taxon>Echinozoa</taxon>
        <taxon>Holothuroidea</taxon>
        <taxon>Aspidochirotacea</taxon>
        <taxon>Aspidochirotida</taxon>
        <taxon>Stichopodidae</taxon>
        <taxon>Apostichopus</taxon>
    </lineage>
</organism>
<dbReference type="SUPFAM" id="SSF56436">
    <property type="entry name" value="C-type lectin-like"/>
    <property type="match status" value="1"/>
</dbReference>
<dbReference type="PANTHER" id="PTHR22803">
    <property type="entry name" value="MANNOSE, PHOSPHOLIPASE, LECTIN RECEPTOR RELATED"/>
    <property type="match status" value="1"/>
</dbReference>
<evidence type="ECO:0000259" key="1">
    <source>
        <dbReference type="PROSITE" id="PS50041"/>
    </source>
</evidence>
<keyword evidence="2" id="KW-0675">Receptor</keyword>
<dbReference type="OrthoDB" id="418245at2759"/>
<dbReference type="Pfam" id="PF00059">
    <property type="entry name" value="Lectin_C"/>
    <property type="match status" value="1"/>
</dbReference>
<evidence type="ECO:0000313" key="2">
    <source>
        <dbReference type="EMBL" id="PIK53328.1"/>
    </source>
</evidence>
<proteinExistence type="predicted"/>
<dbReference type="InterPro" id="IPR016187">
    <property type="entry name" value="CTDL_fold"/>
</dbReference>
<reference evidence="2 3" key="1">
    <citation type="journal article" date="2017" name="PLoS Biol.">
        <title>The sea cucumber genome provides insights into morphological evolution and visceral regeneration.</title>
        <authorList>
            <person name="Zhang X."/>
            <person name="Sun L."/>
            <person name="Yuan J."/>
            <person name="Sun Y."/>
            <person name="Gao Y."/>
            <person name="Zhang L."/>
            <person name="Li S."/>
            <person name="Dai H."/>
            <person name="Hamel J.F."/>
            <person name="Liu C."/>
            <person name="Yu Y."/>
            <person name="Liu S."/>
            <person name="Lin W."/>
            <person name="Guo K."/>
            <person name="Jin S."/>
            <person name="Xu P."/>
            <person name="Storey K.B."/>
            <person name="Huan P."/>
            <person name="Zhang T."/>
            <person name="Zhou Y."/>
            <person name="Zhang J."/>
            <person name="Lin C."/>
            <person name="Li X."/>
            <person name="Xing L."/>
            <person name="Huo D."/>
            <person name="Sun M."/>
            <person name="Wang L."/>
            <person name="Mercier A."/>
            <person name="Li F."/>
            <person name="Yang H."/>
            <person name="Xiang J."/>
        </authorList>
    </citation>
    <scope>NUCLEOTIDE SEQUENCE [LARGE SCALE GENOMIC DNA]</scope>
    <source>
        <strain evidence="2">Shaxun</strain>
        <tissue evidence="2">Muscle</tissue>
    </source>
</reference>
<keyword evidence="3" id="KW-1185">Reference proteome</keyword>
<gene>
    <name evidence="2" type="ORF">BSL78_09745</name>
</gene>
<sequence length="88" mass="10121">VHYSSNREYPALWIGLNDLAQNLVWKWTDGTDYNYNAWLPHEPNNCCDGEGAVHLWDGPGHNGGWNDIAHNSQDWKFPFICQMRASTC</sequence>
<feature type="non-terminal residue" evidence="2">
    <location>
        <position position="1"/>
    </location>
</feature>
<comment type="caution">
    <text evidence="2">The sequence shown here is derived from an EMBL/GenBank/DDBJ whole genome shotgun (WGS) entry which is preliminary data.</text>
</comment>
<evidence type="ECO:0000313" key="3">
    <source>
        <dbReference type="Proteomes" id="UP000230750"/>
    </source>
</evidence>
<name>A0A2G8KZA7_STIJA</name>
<protein>
    <submittedName>
        <fullName evidence="2">Putative macrophage mannose receptor 1-like</fullName>
    </submittedName>
</protein>
<feature type="domain" description="C-type lectin" evidence="1">
    <location>
        <begin position="12"/>
        <end position="67"/>
    </location>
</feature>
<dbReference type="InterPro" id="IPR001304">
    <property type="entry name" value="C-type_lectin-like"/>
</dbReference>
<dbReference type="InterPro" id="IPR016186">
    <property type="entry name" value="C-type_lectin-like/link_sf"/>
</dbReference>
<dbReference type="Proteomes" id="UP000230750">
    <property type="component" value="Unassembled WGS sequence"/>
</dbReference>